<accession>A0A1V3U326</accession>
<dbReference type="STRING" id="238.BBD35_07990"/>
<dbReference type="EMBL" id="MPOG01000006">
    <property type="protein sequence ID" value="OOH97084.1"/>
    <property type="molecule type" value="Genomic_DNA"/>
</dbReference>
<evidence type="ECO:0000313" key="2">
    <source>
        <dbReference type="Proteomes" id="UP000188947"/>
    </source>
</evidence>
<dbReference type="RefSeq" id="WP_069216096.1">
    <property type="nucleotide sequence ID" value="NZ_CP016378.1"/>
</dbReference>
<dbReference type="PROSITE" id="PS51257">
    <property type="entry name" value="PROKAR_LIPOPROTEIN"/>
    <property type="match status" value="1"/>
</dbReference>
<gene>
    <name evidence="1" type="ORF">BMF97_04250</name>
</gene>
<comment type="caution">
    <text evidence="1">The sequence shown here is derived from an EMBL/GenBank/DDBJ whole genome shotgun (WGS) entry which is preliminary data.</text>
</comment>
<reference evidence="1 2" key="1">
    <citation type="submission" date="2016-11" db="EMBL/GenBank/DDBJ databases">
        <title>Genome sequence and comparative genomic analysis of clinical strain Elizabethkingia meningoseptica 61421 PRCM.</title>
        <authorList>
            <person name="Wang M."/>
            <person name="Hu S."/>
            <person name="Cao L."/>
            <person name="Jiang T."/>
            <person name="Zhou Y."/>
            <person name="Ming D."/>
        </authorList>
    </citation>
    <scope>NUCLEOTIDE SEQUENCE [LARGE SCALE GENOMIC DNA]</scope>
    <source>
        <strain evidence="1 2">61421 PRCM</strain>
    </source>
</reference>
<protein>
    <recommendedName>
        <fullName evidence="3">Lipoprotein</fullName>
    </recommendedName>
</protein>
<evidence type="ECO:0008006" key="3">
    <source>
        <dbReference type="Google" id="ProtNLM"/>
    </source>
</evidence>
<organism evidence="1 2">
    <name type="scientific">Elizabethkingia meningoseptica</name>
    <name type="common">Chryseobacterium meningosepticum</name>
    <dbReference type="NCBI Taxonomy" id="238"/>
    <lineage>
        <taxon>Bacteria</taxon>
        <taxon>Pseudomonadati</taxon>
        <taxon>Bacteroidota</taxon>
        <taxon>Flavobacteriia</taxon>
        <taxon>Flavobacteriales</taxon>
        <taxon>Weeksellaceae</taxon>
        <taxon>Elizabethkingia</taxon>
    </lineage>
</organism>
<name>A0A1V3U326_ELIME</name>
<dbReference type="AlphaFoldDB" id="A0A1V3U326"/>
<dbReference type="eggNOG" id="ENOG5033GY6">
    <property type="taxonomic scope" value="Bacteria"/>
</dbReference>
<sequence length="160" mass="18203">MKKISLVILPLVLIISCSKNPNKIIQNKDSADYTINKADTLHHEKIREEEHMVTDSLITRVIDMSKLPVEVREEFTNENQKLVLRLKNTEMVKISGQIIPDSGSQNIRFNNIELNNQSIDGPFGRDFNYDLSQKGDYSIVIGKSLMAEGSQKGKFKVQLK</sequence>
<dbReference type="Proteomes" id="UP000188947">
    <property type="component" value="Unassembled WGS sequence"/>
</dbReference>
<evidence type="ECO:0000313" key="1">
    <source>
        <dbReference type="EMBL" id="OOH97084.1"/>
    </source>
</evidence>
<proteinExistence type="predicted"/>
<dbReference type="OrthoDB" id="1255149at2"/>
<keyword evidence="2" id="KW-1185">Reference proteome</keyword>